<comment type="caution">
    <text evidence="3">The sequence shown here is derived from an EMBL/GenBank/DDBJ whole genome shotgun (WGS) entry which is preliminary data.</text>
</comment>
<dbReference type="AlphaFoldDB" id="A0A853A935"/>
<dbReference type="RefSeq" id="WP_179815611.1">
    <property type="nucleotide sequence ID" value="NZ_JACBZD010000001.1"/>
</dbReference>
<sequence>MSFPPPPQQGGPHGPWPGSPQDNPAGQPGWGQQQAPGYGYPQQQPYGGQGGFGGPGGPGYGGMPPQPPSGGGGRGVAAIVIVVVVVAAVALGGFLYFLNSGSDDNDDPIAIETPTASADAETPAEETPAEEETPSEETDPSSETEEYLFFDLEVGDCFDEGTLGPDKVDCNDPHDGQIVEEVPISEGHTTSDEIAAEAEELCYPILEEVSSNQPNYTYEELLYTYYFPTMESYEDYGDRQGLCAVVADTAAGAVLDNGPVE</sequence>
<evidence type="ECO:0008006" key="5">
    <source>
        <dbReference type="Google" id="ProtNLM"/>
    </source>
</evidence>
<organism evidence="3 4">
    <name type="scientific">Allostreptomyces psammosilenae</name>
    <dbReference type="NCBI Taxonomy" id="1892865"/>
    <lineage>
        <taxon>Bacteria</taxon>
        <taxon>Bacillati</taxon>
        <taxon>Actinomycetota</taxon>
        <taxon>Actinomycetes</taxon>
        <taxon>Kitasatosporales</taxon>
        <taxon>Streptomycetaceae</taxon>
        <taxon>Allostreptomyces</taxon>
    </lineage>
</organism>
<keyword evidence="4" id="KW-1185">Reference proteome</keyword>
<evidence type="ECO:0000313" key="3">
    <source>
        <dbReference type="EMBL" id="NYI07141.1"/>
    </source>
</evidence>
<feature type="compositionally biased region" description="Low complexity" evidence="1">
    <location>
        <begin position="26"/>
        <end position="46"/>
    </location>
</feature>
<keyword evidence="2" id="KW-0812">Transmembrane</keyword>
<dbReference type="SUPFAM" id="SSF81995">
    <property type="entry name" value="beta-sandwich domain of Sec23/24"/>
    <property type="match status" value="1"/>
</dbReference>
<proteinExistence type="predicted"/>
<dbReference type="EMBL" id="JACBZD010000001">
    <property type="protein sequence ID" value="NYI07141.1"/>
    <property type="molecule type" value="Genomic_DNA"/>
</dbReference>
<name>A0A853A935_9ACTN</name>
<feature type="region of interest" description="Disordered" evidence="1">
    <location>
        <begin position="101"/>
        <end position="144"/>
    </location>
</feature>
<dbReference type="Proteomes" id="UP000567795">
    <property type="component" value="Unassembled WGS sequence"/>
</dbReference>
<accession>A0A853A935</accession>
<gene>
    <name evidence="3" type="ORF">FHU37_004084</name>
</gene>
<feature type="region of interest" description="Disordered" evidence="1">
    <location>
        <begin position="1"/>
        <end position="73"/>
    </location>
</feature>
<reference evidence="3 4" key="1">
    <citation type="submission" date="2020-07" db="EMBL/GenBank/DDBJ databases">
        <title>Sequencing the genomes of 1000 actinobacteria strains.</title>
        <authorList>
            <person name="Klenk H.-P."/>
        </authorList>
    </citation>
    <scope>NUCLEOTIDE SEQUENCE [LARGE SCALE GENOMIC DNA]</scope>
    <source>
        <strain evidence="3 4">DSM 42178</strain>
    </source>
</reference>
<protein>
    <recommendedName>
        <fullName evidence="5">Septum formation-related domain-containing protein</fullName>
    </recommendedName>
</protein>
<evidence type="ECO:0000313" key="4">
    <source>
        <dbReference type="Proteomes" id="UP000567795"/>
    </source>
</evidence>
<keyword evidence="2" id="KW-1133">Transmembrane helix</keyword>
<feature type="transmembrane region" description="Helical" evidence="2">
    <location>
        <begin position="76"/>
        <end position="98"/>
    </location>
</feature>
<keyword evidence="2" id="KW-0472">Membrane</keyword>
<feature type="compositionally biased region" description="Acidic residues" evidence="1">
    <location>
        <begin position="122"/>
        <end position="144"/>
    </location>
</feature>
<evidence type="ECO:0000256" key="1">
    <source>
        <dbReference type="SAM" id="MobiDB-lite"/>
    </source>
</evidence>
<feature type="compositionally biased region" description="Gly residues" evidence="1">
    <location>
        <begin position="47"/>
        <end position="62"/>
    </location>
</feature>
<evidence type="ECO:0000256" key="2">
    <source>
        <dbReference type="SAM" id="Phobius"/>
    </source>
</evidence>
<feature type="compositionally biased region" description="Low complexity" evidence="1">
    <location>
        <begin position="112"/>
        <end position="121"/>
    </location>
</feature>
<feature type="compositionally biased region" description="Pro residues" evidence="1">
    <location>
        <begin position="1"/>
        <end position="18"/>
    </location>
</feature>